<protein>
    <submittedName>
        <fullName evidence="3">Septum formation inhibitor MinC</fullName>
    </submittedName>
</protein>
<reference evidence="3 4" key="1">
    <citation type="submission" date="2019-08" db="EMBL/GenBank/DDBJ databases">
        <title>Selenomonas sp. mPRGC5 and Selenomonas sp. mPRGC8 isolated from ruminal fluid of dairy goat (Capra hircus).</title>
        <authorList>
            <person name="Poothong S."/>
            <person name="Nuengjamnong C."/>
            <person name="Tanasupawat S."/>
        </authorList>
    </citation>
    <scope>NUCLEOTIDE SEQUENCE [LARGE SCALE GENOMIC DNA]</scope>
    <source>
        <strain evidence="4">mPRGC5</strain>
    </source>
</reference>
<keyword evidence="2" id="KW-0812">Transmembrane</keyword>
<accession>A0A5D6W6K0</accession>
<evidence type="ECO:0000313" key="4">
    <source>
        <dbReference type="Proteomes" id="UP000323646"/>
    </source>
</evidence>
<feature type="transmembrane region" description="Helical" evidence="2">
    <location>
        <begin position="12"/>
        <end position="31"/>
    </location>
</feature>
<dbReference type="AlphaFoldDB" id="A0A5D6W6K0"/>
<name>A0A5D6W6K0_9FIRM</name>
<dbReference type="EMBL" id="VTOY01000003">
    <property type="protein sequence ID" value="TYZ23460.1"/>
    <property type="molecule type" value="Genomic_DNA"/>
</dbReference>
<evidence type="ECO:0000313" key="3">
    <source>
        <dbReference type="EMBL" id="TYZ23460.1"/>
    </source>
</evidence>
<dbReference type="Pfam" id="PF04977">
    <property type="entry name" value="DivIC"/>
    <property type="match status" value="1"/>
</dbReference>
<dbReference type="PANTHER" id="PTHR40027:SF1">
    <property type="entry name" value="CELL DIVISION PROTEIN DIVIC"/>
    <property type="match status" value="1"/>
</dbReference>
<evidence type="ECO:0000256" key="1">
    <source>
        <dbReference type="SAM" id="Coils"/>
    </source>
</evidence>
<dbReference type="Proteomes" id="UP000323646">
    <property type="component" value="Unassembled WGS sequence"/>
</dbReference>
<dbReference type="OrthoDB" id="9815382at2"/>
<keyword evidence="1" id="KW-0175">Coiled coil</keyword>
<gene>
    <name evidence="3" type="ORF">FZ040_06170</name>
</gene>
<sequence>MNNRKRPKKYRVSWFFLLLVIIVGYFVSILISQQVYLSQVSRDQAAAEARLQAAQKENEALRQEKEKLNELGYIEKIAREELGMTRAGELPYTTGSRK</sequence>
<proteinExistence type="predicted"/>
<dbReference type="InterPro" id="IPR007060">
    <property type="entry name" value="FtsL/DivIC"/>
</dbReference>
<comment type="caution">
    <text evidence="3">The sequence shown here is derived from an EMBL/GenBank/DDBJ whole genome shotgun (WGS) entry which is preliminary data.</text>
</comment>
<dbReference type="PANTHER" id="PTHR40027">
    <property type="entry name" value="CELL DIVISION PROTEIN DIVIC"/>
    <property type="match status" value="1"/>
</dbReference>
<dbReference type="GO" id="GO:0051301">
    <property type="term" value="P:cell division"/>
    <property type="evidence" value="ECO:0007669"/>
    <property type="project" value="InterPro"/>
</dbReference>
<keyword evidence="2" id="KW-1133">Transmembrane helix</keyword>
<evidence type="ECO:0000256" key="2">
    <source>
        <dbReference type="SAM" id="Phobius"/>
    </source>
</evidence>
<feature type="coiled-coil region" evidence="1">
    <location>
        <begin position="37"/>
        <end position="71"/>
    </location>
</feature>
<dbReference type="RefSeq" id="WP_149171206.1">
    <property type="nucleotide sequence ID" value="NZ_VTOY01000003.1"/>
</dbReference>
<keyword evidence="2" id="KW-0472">Membrane</keyword>
<keyword evidence="4" id="KW-1185">Reference proteome</keyword>
<dbReference type="InterPro" id="IPR039076">
    <property type="entry name" value="DivIC"/>
</dbReference>
<organism evidence="3 4">
    <name type="scientific">Selenomonas ruminis</name>
    <dbReference type="NCBI Taxonomy" id="2593411"/>
    <lineage>
        <taxon>Bacteria</taxon>
        <taxon>Bacillati</taxon>
        <taxon>Bacillota</taxon>
        <taxon>Negativicutes</taxon>
        <taxon>Selenomonadales</taxon>
        <taxon>Selenomonadaceae</taxon>
        <taxon>Selenomonas</taxon>
    </lineage>
</organism>